<dbReference type="Pfam" id="PF19054">
    <property type="entry name" value="DUF5753"/>
    <property type="match status" value="1"/>
</dbReference>
<reference evidence="3 4" key="1">
    <citation type="submission" date="2020-08" db="EMBL/GenBank/DDBJ databases">
        <title>Sequencing the genomes of 1000 actinobacteria strains.</title>
        <authorList>
            <person name="Klenk H.-P."/>
        </authorList>
    </citation>
    <scope>NUCLEOTIDE SEQUENCE [LARGE SCALE GENOMIC DNA]</scope>
    <source>
        <strain evidence="3 4">DSM 45584</strain>
    </source>
</reference>
<dbReference type="InterPro" id="IPR043917">
    <property type="entry name" value="DUF5753"/>
</dbReference>
<feature type="domain" description="HTH cro/C1-type" evidence="2">
    <location>
        <begin position="1"/>
        <end position="41"/>
    </location>
</feature>
<protein>
    <submittedName>
        <fullName evidence="3">Transcriptional regulator with XRE-family HTH domain</fullName>
    </submittedName>
</protein>
<gene>
    <name evidence="3" type="ORF">BJ970_007660</name>
</gene>
<dbReference type="EMBL" id="JACHIW010000005">
    <property type="protein sequence ID" value="MBB5160059.1"/>
    <property type="molecule type" value="Genomic_DNA"/>
</dbReference>
<comment type="caution">
    <text evidence="3">The sequence shown here is derived from an EMBL/GenBank/DDBJ whole genome shotgun (WGS) entry which is preliminary data.</text>
</comment>
<sequence length="253" mass="27796">MAEQLGISHSAISRWETGARSPQPEDVASILAATGVNGAERSELLDLARGAGDPHWLSVQSGDRDRQMAALLEFERSAQRITDVAPLLIPGLLQTAEYARAIMVAAEVPTHEIETRVLVRVGRREVLTRREPANLLALVGEAAIRQEIGGRDVVLDQMHHLLNYAQMPTVDLRIVSSTAGWSPALEGPFVLIDFDDERPIVHVENRRAGLFFHEPDDIEAYRNAVDRVKSVAMSPADTTKLIADVITELETTT</sequence>
<feature type="region of interest" description="Disordered" evidence="1">
    <location>
        <begin position="1"/>
        <end position="23"/>
    </location>
</feature>
<dbReference type="InterPro" id="IPR010982">
    <property type="entry name" value="Lambda_DNA-bd_dom_sf"/>
</dbReference>
<dbReference type="GO" id="GO:0003677">
    <property type="term" value="F:DNA binding"/>
    <property type="evidence" value="ECO:0007669"/>
    <property type="project" value="InterPro"/>
</dbReference>
<accession>A0A840QKJ0</accession>
<dbReference type="AlphaFoldDB" id="A0A840QKJ0"/>
<evidence type="ECO:0000313" key="4">
    <source>
        <dbReference type="Proteomes" id="UP000584374"/>
    </source>
</evidence>
<dbReference type="Gene3D" id="1.10.260.40">
    <property type="entry name" value="lambda repressor-like DNA-binding domains"/>
    <property type="match status" value="1"/>
</dbReference>
<dbReference type="Pfam" id="PF13560">
    <property type="entry name" value="HTH_31"/>
    <property type="match status" value="1"/>
</dbReference>
<evidence type="ECO:0000313" key="3">
    <source>
        <dbReference type="EMBL" id="MBB5160059.1"/>
    </source>
</evidence>
<dbReference type="SUPFAM" id="SSF47413">
    <property type="entry name" value="lambda repressor-like DNA-binding domains"/>
    <property type="match status" value="1"/>
</dbReference>
<dbReference type="PROSITE" id="PS50943">
    <property type="entry name" value="HTH_CROC1"/>
    <property type="match status" value="1"/>
</dbReference>
<organism evidence="3 4">
    <name type="scientific">Saccharopolyspora phatthalungensis</name>
    <dbReference type="NCBI Taxonomy" id="664693"/>
    <lineage>
        <taxon>Bacteria</taxon>
        <taxon>Bacillati</taxon>
        <taxon>Actinomycetota</taxon>
        <taxon>Actinomycetes</taxon>
        <taxon>Pseudonocardiales</taxon>
        <taxon>Pseudonocardiaceae</taxon>
        <taxon>Saccharopolyspora</taxon>
    </lineage>
</organism>
<evidence type="ECO:0000259" key="2">
    <source>
        <dbReference type="PROSITE" id="PS50943"/>
    </source>
</evidence>
<dbReference type="Proteomes" id="UP000584374">
    <property type="component" value="Unassembled WGS sequence"/>
</dbReference>
<proteinExistence type="predicted"/>
<keyword evidence="4" id="KW-1185">Reference proteome</keyword>
<name>A0A840QKJ0_9PSEU</name>
<dbReference type="InterPro" id="IPR001387">
    <property type="entry name" value="Cro/C1-type_HTH"/>
</dbReference>
<dbReference type="CDD" id="cd00093">
    <property type="entry name" value="HTH_XRE"/>
    <property type="match status" value="1"/>
</dbReference>
<evidence type="ECO:0000256" key="1">
    <source>
        <dbReference type="SAM" id="MobiDB-lite"/>
    </source>
</evidence>